<evidence type="ECO:0000256" key="2">
    <source>
        <dbReference type="ARBA" id="ARBA00012755"/>
    </source>
</evidence>
<comment type="catalytic activity">
    <reaction evidence="1 5">
        <text>Hydrolysis of terminal, non-reducing alpha-D-galactose residues in alpha-D-galactosides, including galactose oligosaccharides, galactomannans and galactolipids.</text>
        <dbReference type="EC" id="3.2.1.22"/>
    </reaction>
</comment>
<evidence type="ECO:0000313" key="10">
    <source>
        <dbReference type="Proteomes" id="UP000766486"/>
    </source>
</evidence>
<dbReference type="Gene3D" id="2.70.98.60">
    <property type="entry name" value="alpha-galactosidase from lactobacil brevis"/>
    <property type="match status" value="1"/>
</dbReference>
<keyword evidence="10" id="KW-1185">Reference proteome</keyword>
<comment type="similarity">
    <text evidence="5">Belongs to the glycosyl hydrolase.</text>
</comment>
<dbReference type="Pfam" id="PF16875">
    <property type="entry name" value="Glyco_hydro_36N"/>
    <property type="match status" value="1"/>
</dbReference>
<dbReference type="InterPro" id="IPR013785">
    <property type="entry name" value="Aldolase_TIM"/>
</dbReference>
<dbReference type="Proteomes" id="UP000766486">
    <property type="component" value="Unassembled WGS sequence"/>
</dbReference>
<keyword evidence="3 5" id="KW-0378">Hydrolase</keyword>
<comment type="function">
    <text evidence="5">Hydrolyzes a variety of simple alpha-D-galactoside as well as more complex molecules such as oligosaccharides and polysaccharides.</text>
</comment>
<keyword evidence="4 5" id="KW-0326">Glycosidase</keyword>
<evidence type="ECO:0000256" key="3">
    <source>
        <dbReference type="ARBA" id="ARBA00022801"/>
    </source>
</evidence>
<keyword evidence="6" id="KW-0732">Signal</keyword>
<dbReference type="EC" id="3.2.1.22" evidence="2 5"/>
<name>A0ABY6UN39_BIOOC</name>
<gene>
    <name evidence="9" type="ORF">CLO192961_LOCUS305408</name>
</gene>
<accession>A0ABY6UN39</accession>
<dbReference type="InterPro" id="IPR038417">
    <property type="entry name" value="Alpga-gal_N_sf"/>
</dbReference>
<dbReference type="Pfam" id="PF16874">
    <property type="entry name" value="Glyco_hydro_36C"/>
    <property type="match status" value="1"/>
</dbReference>
<dbReference type="Gene3D" id="3.20.20.70">
    <property type="entry name" value="Aldolase class I"/>
    <property type="match status" value="1"/>
</dbReference>
<dbReference type="CDD" id="cd14791">
    <property type="entry name" value="GH36"/>
    <property type="match status" value="1"/>
</dbReference>
<protein>
    <recommendedName>
        <fullName evidence="2 5">Alpha-galactosidase</fullName>
        <ecNumber evidence="2 5">3.2.1.22</ecNumber>
    </recommendedName>
</protein>
<proteinExistence type="inferred from homology"/>
<reference evidence="9 10" key="1">
    <citation type="submission" date="2019-06" db="EMBL/GenBank/DDBJ databases">
        <authorList>
            <person name="Broberg M."/>
        </authorList>
    </citation>
    <scope>NUCLEOTIDE SEQUENCE [LARGE SCALE GENOMIC DNA]</scope>
</reference>
<dbReference type="InterPro" id="IPR002252">
    <property type="entry name" value="Glyco_hydro_36"/>
</dbReference>
<evidence type="ECO:0000259" key="8">
    <source>
        <dbReference type="Pfam" id="PF16875"/>
    </source>
</evidence>
<evidence type="ECO:0000256" key="6">
    <source>
        <dbReference type="SAM" id="SignalP"/>
    </source>
</evidence>
<dbReference type="PANTHER" id="PTHR43053:SF3">
    <property type="entry name" value="ALPHA-GALACTOSIDASE C-RELATED"/>
    <property type="match status" value="1"/>
</dbReference>
<evidence type="ECO:0000256" key="1">
    <source>
        <dbReference type="ARBA" id="ARBA00001255"/>
    </source>
</evidence>
<dbReference type="InterPro" id="IPR031704">
    <property type="entry name" value="Glyco_hydro_36_N"/>
</dbReference>
<dbReference type="SUPFAM" id="SSF51445">
    <property type="entry name" value="(Trans)glycosidases"/>
    <property type="match status" value="1"/>
</dbReference>
<evidence type="ECO:0000259" key="7">
    <source>
        <dbReference type="Pfam" id="PF16874"/>
    </source>
</evidence>
<dbReference type="EMBL" id="CABFNS010000833">
    <property type="protein sequence ID" value="VUC31416.1"/>
    <property type="molecule type" value="Genomic_DNA"/>
</dbReference>
<dbReference type="PANTHER" id="PTHR43053">
    <property type="entry name" value="GLYCOSIDASE FAMILY 31"/>
    <property type="match status" value="1"/>
</dbReference>
<dbReference type="InterPro" id="IPR050985">
    <property type="entry name" value="Alpha-glycosidase_related"/>
</dbReference>
<dbReference type="InterPro" id="IPR031705">
    <property type="entry name" value="Glyco_hydro_36_C"/>
</dbReference>
<dbReference type="Pfam" id="PF02065">
    <property type="entry name" value="Melibiase"/>
    <property type="match status" value="1"/>
</dbReference>
<evidence type="ECO:0000313" key="9">
    <source>
        <dbReference type="EMBL" id="VUC31416.1"/>
    </source>
</evidence>
<feature type="signal peptide" evidence="6">
    <location>
        <begin position="1"/>
        <end position="27"/>
    </location>
</feature>
<feature type="chain" id="PRO_5047351624" description="Alpha-galactosidase" evidence="6">
    <location>
        <begin position="28"/>
        <end position="749"/>
    </location>
</feature>
<feature type="domain" description="Glycosyl hydrolase family 36 C-terminal" evidence="7">
    <location>
        <begin position="672"/>
        <end position="746"/>
    </location>
</feature>
<organism evidence="9 10">
    <name type="scientific">Bionectria ochroleuca</name>
    <name type="common">Gliocladium roseum</name>
    <dbReference type="NCBI Taxonomy" id="29856"/>
    <lineage>
        <taxon>Eukaryota</taxon>
        <taxon>Fungi</taxon>
        <taxon>Dikarya</taxon>
        <taxon>Ascomycota</taxon>
        <taxon>Pezizomycotina</taxon>
        <taxon>Sordariomycetes</taxon>
        <taxon>Hypocreomycetidae</taxon>
        <taxon>Hypocreales</taxon>
        <taxon>Bionectriaceae</taxon>
        <taxon>Clonostachys</taxon>
    </lineage>
</organism>
<feature type="domain" description="Glycosyl hydrolase family 36 N-terminal" evidence="8">
    <location>
        <begin position="89"/>
        <end position="303"/>
    </location>
</feature>
<dbReference type="InterPro" id="IPR013780">
    <property type="entry name" value="Glyco_hydro_b"/>
</dbReference>
<dbReference type="Gene3D" id="2.60.40.1180">
    <property type="entry name" value="Golgi alpha-mannosidase II"/>
    <property type="match status" value="1"/>
</dbReference>
<comment type="caution">
    <text evidence="9">The sequence shown here is derived from an EMBL/GenBank/DDBJ whole genome shotgun (WGS) entry which is preliminary data.</text>
</comment>
<evidence type="ECO:0000256" key="4">
    <source>
        <dbReference type="ARBA" id="ARBA00023295"/>
    </source>
</evidence>
<evidence type="ECO:0000256" key="5">
    <source>
        <dbReference type="PIRNR" id="PIRNR005536"/>
    </source>
</evidence>
<dbReference type="InterPro" id="IPR017853">
    <property type="entry name" value="GH"/>
</dbReference>
<dbReference type="PIRSF" id="PIRSF005536">
    <property type="entry name" value="Agal"/>
    <property type="match status" value="1"/>
</dbReference>
<dbReference type="PRINTS" id="PR00743">
    <property type="entry name" value="GLHYDRLASE36"/>
</dbReference>
<sequence>MRMNLLQNQLAFSWASALVLLFSTGSAQETKTGIVVDGASFALNGESTSYRFHVDNTTLDLIADHFGGPTTEDGIYAEIGPINGWVNMIGRVRREFPDLGRGDFRTPAVHIRQSAGYTVSEFHYQSHEVLDKKPALDGLPSTFGEESDVSSLVIHMYDNYSSIAADLTYSIFPKHDAIVRSVKVTNKGNDSIVIEKLASMSIDLPYDDLDLLELRGDWARDGVRVRRPVGYGTQGFGSTLGFSSALHNPFLGVVSSTTTESQGDAWGFSLIYTGSFQAEVEKSSQGLTRAAIGFNTHQLSWSLGPGESLTTPECVAVYSNAGIGGMSRKLHRLYRNHLMKSKFATAERPILLNSWEGRGFNVNESSVYQLAKETADLGVSLFVLDDGWFGNEYPRQNDSLGLGDWQPNRERFPNGLTPLIEDITQLPVANKTDQALKFGLWFEPEMISPRSNLYNEHPDWALHAGPYPRTQTRNQLVLNLALPEVQDFIIKTVGDILRSAPISYVKWDNNRGIHETPSPSLDHQYMLGVYRVFEALTSEFPDVLWEGCASGGGRFDPGILHWFPQIWTSDDTDAVERITIQFGTSLAYPPSAMGAHISNVPNGVTQRTTPFLFRAHVAMMGGSFGLELNPEDMDADELAQLPEILELAERLQPIIIRGDMWRLALPEDSQYPAALFISEDGSEAAFFAFQVRPSITTKRPIFKLQGLDAGSKYTVGGNQTLSGATLMNAGIQLKFENEYDSKVILLQKQ</sequence>